<reference evidence="2 3" key="1">
    <citation type="journal article" date="2014" name="Genome Announc.">
        <title>Draft genome sequences of eight enterohepatic helicobacter species isolated from both laboratory and wild rodents.</title>
        <authorList>
            <person name="Sheh A."/>
            <person name="Shen Z."/>
            <person name="Fox J.G."/>
        </authorList>
    </citation>
    <scope>NUCLEOTIDE SEQUENCE [LARGE SCALE GENOMIC DNA]</scope>
    <source>
        <strain evidence="2 3">ATCC 49310</strain>
    </source>
</reference>
<dbReference type="Proteomes" id="UP001562457">
    <property type="component" value="Unassembled WGS sequence"/>
</dbReference>
<sequence>MRISAILAIFGILAIMFLLSGCSFKYFDPQFYKFVYLGTKYGGTYIYDLEIYNEILRDDFSLKDKLSNGYYLKGYYADEADIEYDIKRLGSRLIEFKKNVLYYIDNNGTKHIVKYNRYFEYTYIAFGGDEGRGSGWQEMTHSIGSKKFYFKNGEWNILKDNDDK</sequence>
<dbReference type="AlphaFoldDB" id="A0A4U8TAZ3"/>
<dbReference type="PROSITE" id="PS51257">
    <property type="entry name" value="PROKAR_LIPOPROTEIN"/>
    <property type="match status" value="1"/>
</dbReference>
<reference evidence="2" key="2">
    <citation type="submission" date="2018-04" db="EMBL/GenBank/DDBJ databases">
        <authorList>
            <person name="Sheh A."/>
            <person name="Shen Z."/>
            <person name="Mannion A.J."/>
            <person name="Fox J.G."/>
        </authorList>
    </citation>
    <scope>NUCLEOTIDE SEQUENCE</scope>
    <source>
        <strain evidence="2">ATCC 49310</strain>
    </source>
</reference>
<evidence type="ECO:0000313" key="2">
    <source>
        <dbReference type="EMBL" id="TLD97029.1"/>
    </source>
</evidence>
<accession>A0A4U8TAZ3</accession>
<protein>
    <recommendedName>
        <fullName evidence="5">Lipoprotein</fullName>
    </recommendedName>
</protein>
<dbReference type="EMBL" id="JRPK02000027">
    <property type="protein sequence ID" value="TLD97029.1"/>
    <property type="molecule type" value="Genomic_DNA"/>
</dbReference>
<evidence type="ECO:0000313" key="1">
    <source>
        <dbReference type="EMBL" id="GAB0172988.1"/>
    </source>
</evidence>
<organism evidence="2 3">
    <name type="scientific">Helicobacter trogontum</name>
    <dbReference type="NCBI Taxonomy" id="50960"/>
    <lineage>
        <taxon>Bacteria</taxon>
        <taxon>Pseudomonadati</taxon>
        <taxon>Campylobacterota</taxon>
        <taxon>Epsilonproteobacteria</taxon>
        <taxon>Campylobacterales</taxon>
        <taxon>Helicobacteraceae</taxon>
        <taxon>Helicobacter</taxon>
    </lineage>
</organism>
<name>A0A4U8TAZ3_9HELI</name>
<evidence type="ECO:0008006" key="5">
    <source>
        <dbReference type="Google" id="ProtNLM"/>
    </source>
</evidence>
<dbReference type="Proteomes" id="UP000029861">
    <property type="component" value="Unassembled WGS sequence"/>
</dbReference>
<comment type="caution">
    <text evidence="2">The sequence shown here is derived from an EMBL/GenBank/DDBJ whole genome shotgun (WGS) entry which is preliminary data.</text>
</comment>
<proteinExistence type="predicted"/>
<reference evidence="1 4" key="3">
    <citation type="submission" date="2024-06" db="EMBL/GenBank/DDBJ databases">
        <title>Draft genome sequence of Helicobacter trogontum NHP16-4001.</title>
        <authorList>
            <person name="Rimbara E."/>
            <person name="Suzuki M."/>
        </authorList>
    </citation>
    <scope>NUCLEOTIDE SEQUENCE [LARGE SCALE GENOMIC DNA]</scope>
    <source>
        <strain evidence="1 4">NHP16-4001</strain>
    </source>
</reference>
<dbReference type="RefSeq" id="WP_052089301.1">
    <property type="nucleotide sequence ID" value="NZ_BAAFHN010000019.1"/>
</dbReference>
<gene>
    <name evidence="2" type="ORF">LS80_007720</name>
    <name evidence="1" type="ORF">NHP164001_10040</name>
</gene>
<dbReference type="EMBL" id="BAAFHN010000019">
    <property type="protein sequence ID" value="GAB0172988.1"/>
    <property type="molecule type" value="Genomic_DNA"/>
</dbReference>
<keyword evidence="4" id="KW-1185">Reference proteome</keyword>
<evidence type="ECO:0000313" key="3">
    <source>
        <dbReference type="Proteomes" id="UP000029861"/>
    </source>
</evidence>
<evidence type="ECO:0000313" key="4">
    <source>
        <dbReference type="Proteomes" id="UP001562457"/>
    </source>
</evidence>